<feature type="active site" description="Proton donor" evidence="12 13">
    <location>
        <position position="205"/>
    </location>
</feature>
<comment type="cofactor">
    <cofactor evidence="15">
        <name>Mg(2+)</name>
        <dbReference type="ChEBI" id="CHEBI:18420"/>
    </cofactor>
    <text evidence="15">Mg(2+) is required for catalysis and for stabilizing the dimer.</text>
</comment>
<dbReference type="Pfam" id="PF00113">
    <property type="entry name" value="Enolase_C"/>
    <property type="match status" value="1"/>
</dbReference>
<evidence type="ECO:0000256" key="15">
    <source>
        <dbReference type="PIRSR" id="PIRSR001400-3"/>
    </source>
</evidence>
<dbReference type="Proteomes" id="UP000234341">
    <property type="component" value="Unassembled WGS sequence"/>
</dbReference>
<comment type="caution">
    <text evidence="18">The sequence shown here is derived from an EMBL/GenBank/DDBJ whole genome shotgun (WGS) entry which is preliminary data.</text>
</comment>
<dbReference type="SUPFAM" id="SSF54826">
    <property type="entry name" value="Enolase N-terminal domain-like"/>
    <property type="match status" value="1"/>
</dbReference>
<keyword evidence="10 12" id="KW-0456">Lyase</keyword>
<dbReference type="PANTHER" id="PTHR11902:SF1">
    <property type="entry name" value="ENOLASE"/>
    <property type="match status" value="1"/>
</dbReference>
<comment type="function">
    <text evidence="11 12">Catalyzes the reversible conversion of 2-phosphoglycerate (2-PG) into phosphoenolpyruvate (PEP). It is essential for the degradation of carbohydrates via glycolysis.</text>
</comment>
<keyword evidence="18" id="KW-0670">Pyruvate</keyword>
<keyword evidence="7 12" id="KW-0479">Metal-binding</keyword>
<name>A0A2N5CCN6_9BURK</name>
<dbReference type="FunFam" id="3.30.390.10:FF:000001">
    <property type="entry name" value="Enolase"/>
    <property type="match status" value="1"/>
</dbReference>
<evidence type="ECO:0000256" key="4">
    <source>
        <dbReference type="ARBA" id="ARBA00017068"/>
    </source>
</evidence>
<reference evidence="18 19" key="1">
    <citation type="submission" date="2017-12" db="EMBL/GenBank/DDBJ databases">
        <title>Genome sequence of the active heterotrophic nitrifier-denitrifier, Cupriavidus pauculus UM1.</title>
        <authorList>
            <person name="Putonti C."/>
            <person name="Castignetti D."/>
        </authorList>
    </citation>
    <scope>NUCLEOTIDE SEQUENCE [LARGE SCALE GENOMIC DNA]</scope>
    <source>
        <strain evidence="18 19">UM1</strain>
    </source>
</reference>
<feature type="binding site" evidence="14">
    <location>
        <position position="164"/>
    </location>
    <ligand>
        <name>substrate</name>
    </ligand>
</feature>
<evidence type="ECO:0000313" key="18">
    <source>
        <dbReference type="EMBL" id="PLP99975.1"/>
    </source>
</evidence>
<evidence type="ECO:0000256" key="3">
    <source>
        <dbReference type="ARBA" id="ARBA00012058"/>
    </source>
</evidence>
<evidence type="ECO:0000256" key="9">
    <source>
        <dbReference type="ARBA" id="ARBA00023152"/>
    </source>
</evidence>
<feature type="binding site" evidence="12 15">
    <location>
        <position position="314"/>
    </location>
    <ligand>
        <name>Mg(2+)</name>
        <dbReference type="ChEBI" id="CHEBI:18420"/>
    </ligand>
</feature>
<comment type="similarity">
    <text evidence="2 12">Belongs to the enolase family.</text>
</comment>
<dbReference type="PROSITE" id="PS00164">
    <property type="entry name" value="ENOLASE"/>
    <property type="match status" value="1"/>
</dbReference>
<sequence length="429" mass="45918">MSAIVDIIGREVLDSRGNPTVECDVLLESGVMGRAAVPSGASTGSREAIELRDGDKSRYLGKGVLKAVEHINTEISEAIMGLDASEQAFLDRTLIELDGTENKGRLGANAMLAVSMAVAKAAAEEAGLPLYRYFGGSGAMQMPVPMMNIVNGGAHANNSLDIQEFMIMPVSQTSFREALRCGAEVFHALKKILADKGMSTAVGDEGGFAPNFSSNEECLNTIVQAVEKAGYKVGEDVLLALDCAASEFYHEAEDVYALEGEGLKLSSTQFADYLANLCDKFPIVSIEDGMAEGDWEGWKTLTDKLGKRVQLVGDDLFVTNTKILKEGIDKGIGNSILIKINQIGTLTETFAAIEMAKRAGYTAVISHRSGETEDSTIADIAVGTNAGQIKTGSLSRSDRIAKYNQLIRIEEDLGDIATYPGKSAFYNLR</sequence>
<feature type="binding site" evidence="14">
    <location>
        <begin position="366"/>
        <end position="369"/>
    </location>
    <ligand>
        <name>substrate</name>
    </ligand>
</feature>
<dbReference type="SFLD" id="SFLDS00001">
    <property type="entry name" value="Enolase"/>
    <property type="match status" value="1"/>
</dbReference>
<evidence type="ECO:0000259" key="16">
    <source>
        <dbReference type="SMART" id="SM01192"/>
    </source>
</evidence>
<evidence type="ECO:0000313" key="19">
    <source>
        <dbReference type="Proteomes" id="UP000234341"/>
    </source>
</evidence>
<dbReference type="PIRSF" id="PIRSF001400">
    <property type="entry name" value="Enolase"/>
    <property type="match status" value="1"/>
</dbReference>
<evidence type="ECO:0000256" key="13">
    <source>
        <dbReference type="PIRSR" id="PIRSR001400-1"/>
    </source>
</evidence>
<accession>A0A2N5CCN6</accession>
<dbReference type="InterPro" id="IPR020809">
    <property type="entry name" value="Enolase_CS"/>
</dbReference>
<dbReference type="GO" id="GO:0006096">
    <property type="term" value="P:glycolytic process"/>
    <property type="evidence" value="ECO:0007669"/>
    <property type="project" value="UniProtKB-UniRule"/>
</dbReference>
<dbReference type="Gene3D" id="3.20.20.120">
    <property type="entry name" value="Enolase-like C-terminal domain"/>
    <property type="match status" value="1"/>
</dbReference>
<evidence type="ECO:0000259" key="17">
    <source>
        <dbReference type="SMART" id="SM01193"/>
    </source>
</evidence>
<evidence type="ECO:0000256" key="1">
    <source>
        <dbReference type="ARBA" id="ARBA00005031"/>
    </source>
</evidence>
<dbReference type="HAMAP" id="MF_00318">
    <property type="entry name" value="Enolase"/>
    <property type="match status" value="1"/>
</dbReference>
<dbReference type="InterPro" id="IPR029017">
    <property type="entry name" value="Enolase-like_N"/>
</dbReference>
<evidence type="ECO:0000256" key="8">
    <source>
        <dbReference type="ARBA" id="ARBA00022842"/>
    </source>
</evidence>
<comment type="pathway">
    <text evidence="1 12">Carbohydrate degradation; glycolysis; pyruvate from D-glyceraldehyde 3-phosphate: step 4/5.</text>
</comment>
<dbReference type="AlphaFoldDB" id="A0A2N5CCN6"/>
<feature type="binding site" evidence="12">
    <location>
        <position position="369"/>
    </location>
    <ligand>
        <name>(2R)-2-phosphoglycerate</name>
        <dbReference type="ChEBI" id="CHEBI:58289"/>
    </ligand>
</feature>
<evidence type="ECO:0000256" key="6">
    <source>
        <dbReference type="ARBA" id="ARBA00022525"/>
    </source>
</evidence>
<organism evidence="18 19">
    <name type="scientific">Cupriavidus pauculus</name>
    <dbReference type="NCBI Taxonomy" id="82633"/>
    <lineage>
        <taxon>Bacteria</taxon>
        <taxon>Pseudomonadati</taxon>
        <taxon>Pseudomonadota</taxon>
        <taxon>Betaproteobacteria</taxon>
        <taxon>Burkholderiales</taxon>
        <taxon>Burkholderiaceae</taxon>
        <taxon>Cupriavidus</taxon>
    </lineage>
</organism>
<dbReference type="SUPFAM" id="SSF51604">
    <property type="entry name" value="Enolase C-terminal domain-like"/>
    <property type="match status" value="1"/>
</dbReference>
<feature type="domain" description="Enolase N-terminal" evidence="17">
    <location>
        <begin position="4"/>
        <end position="134"/>
    </location>
</feature>
<dbReference type="SMART" id="SM01193">
    <property type="entry name" value="Enolase_N"/>
    <property type="match status" value="1"/>
</dbReference>
<feature type="binding site" evidence="12">
    <location>
        <position position="339"/>
    </location>
    <ligand>
        <name>(2R)-2-phosphoglycerate</name>
        <dbReference type="ChEBI" id="CHEBI:58289"/>
    </ligand>
</feature>
<dbReference type="InterPro" id="IPR020810">
    <property type="entry name" value="Enolase_C"/>
</dbReference>
<evidence type="ECO:0000256" key="10">
    <source>
        <dbReference type="ARBA" id="ARBA00023239"/>
    </source>
</evidence>
<dbReference type="GO" id="GO:0000287">
    <property type="term" value="F:magnesium ion binding"/>
    <property type="evidence" value="ECO:0007669"/>
    <property type="project" value="UniProtKB-UniRule"/>
</dbReference>
<proteinExistence type="inferred from homology"/>
<keyword evidence="9 12" id="KW-0324">Glycolysis</keyword>
<dbReference type="PRINTS" id="PR00148">
    <property type="entry name" value="ENOLASE"/>
</dbReference>
<feature type="binding site" evidence="12">
    <location>
        <position position="390"/>
    </location>
    <ligand>
        <name>(2R)-2-phosphoglycerate</name>
        <dbReference type="ChEBI" id="CHEBI:58289"/>
    </ligand>
</feature>
<dbReference type="RefSeq" id="WP_101681942.1">
    <property type="nucleotide sequence ID" value="NZ_PJRP01000005.1"/>
</dbReference>
<dbReference type="InterPro" id="IPR020811">
    <property type="entry name" value="Enolase_N"/>
</dbReference>
<evidence type="ECO:0000256" key="12">
    <source>
        <dbReference type="HAMAP-Rule" id="MF_00318"/>
    </source>
</evidence>
<feature type="binding site" evidence="14">
    <location>
        <position position="155"/>
    </location>
    <ligand>
        <name>substrate</name>
    </ligand>
</feature>
<feature type="binding site" evidence="12">
    <location>
        <position position="368"/>
    </location>
    <ligand>
        <name>(2R)-2-phosphoglycerate</name>
        <dbReference type="ChEBI" id="CHEBI:58289"/>
    </ligand>
</feature>
<comment type="subcellular location">
    <subcellularLocation>
        <location evidence="12">Cytoplasm</location>
    </subcellularLocation>
    <subcellularLocation>
        <location evidence="12">Secreted</location>
    </subcellularLocation>
    <subcellularLocation>
        <location evidence="12">Cell surface</location>
    </subcellularLocation>
    <text evidence="12">Fractions of enolase are present in both the cytoplasm and on the cell surface.</text>
</comment>
<dbReference type="UniPathway" id="UPA00109">
    <property type="reaction ID" value="UER00187"/>
</dbReference>
<feature type="binding site" evidence="12 15">
    <location>
        <position position="242"/>
    </location>
    <ligand>
        <name>Mg(2+)</name>
        <dbReference type="ChEBI" id="CHEBI:18420"/>
    </ligand>
</feature>
<dbReference type="FunFam" id="3.20.20.120:FF:000001">
    <property type="entry name" value="Enolase"/>
    <property type="match status" value="1"/>
</dbReference>
<dbReference type="STRING" id="82633.GCA_000974605_04339"/>
<feature type="binding site" evidence="14">
    <location>
        <position position="287"/>
    </location>
    <ligand>
        <name>substrate</name>
    </ligand>
</feature>
<dbReference type="GO" id="GO:0005576">
    <property type="term" value="C:extracellular region"/>
    <property type="evidence" value="ECO:0007669"/>
    <property type="project" value="UniProtKB-SubCell"/>
</dbReference>
<dbReference type="Pfam" id="PF03952">
    <property type="entry name" value="Enolase_N"/>
    <property type="match status" value="1"/>
</dbReference>
<evidence type="ECO:0000256" key="7">
    <source>
        <dbReference type="ARBA" id="ARBA00022723"/>
    </source>
</evidence>
<feature type="binding site" evidence="14">
    <location>
        <position position="314"/>
    </location>
    <ligand>
        <name>substrate</name>
    </ligand>
</feature>
<dbReference type="NCBIfam" id="TIGR01060">
    <property type="entry name" value="eno"/>
    <property type="match status" value="1"/>
</dbReference>
<dbReference type="SFLD" id="SFLDF00002">
    <property type="entry name" value="enolase"/>
    <property type="match status" value="1"/>
</dbReference>
<comment type="cofactor">
    <cofactor evidence="12">
        <name>Mg(2+)</name>
        <dbReference type="ChEBI" id="CHEBI:18420"/>
    </cofactor>
    <text evidence="12">Binds a second Mg(2+) ion via substrate during catalysis.</text>
</comment>
<dbReference type="OrthoDB" id="9804716at2"/>
<dbReference type="SFLD" id="SFLDG00178">
    <property type="entry name" value="enolase"/>
    <property type="match status" value="1"/>
</dbReference>
<feature type="domain" description="Enolase C-terminal TIM barrel" evidence="16">
    <location>
        <begin position="139"/>
        <end position="427"/>
    </location>
</feature>
<feature type="binding site" evidence="14">
    <location>
        <position position="390"/>
    </location>
    <ligand>
        <name>substrate</name>
    </ligand>
</feature>
<dbReference type="GO" id="GO:0000015">
    <property type="term" value="C:phosphopyruvate hydratase complex"/>
    <property type="evidence" value="ECO:0007669"/>
    <property type="project" value="InterPro"/>
</dbReference>
<evidence type="ECO:0000256" key="14">
    <source>
        <dbReference type="PIRSR" id="PIRSR001400-2"/>
    </source>
</evidence>
<feature type="binding site" evidence="12">
    <location>
        <position position="163"/>
    </location>
    <ligand>
        <name>(2R)-2-phosphoglycerate</name>
        <dbReference type="ChEBI" id="CHEBI:58289"/>
    </ligand>
</feature>
<keyword evidence="5 12" id="KW-0963">Cytoplasm</keyword>
<dbReference type="PANTHER" id="PTHR11902">
    <property type="entry name" value="ENOLASE"/>
    <property type="match status" value="1"/>
</dbReference>
<dbReference type="GO" id="GO:0004634">
    <property type="term" value="F:phosphopyruvate hydratase activity"/>
    <property type="evidence" value="ECO:0007669"/>
    <property type="project" value="UniProtKB-UniRule"/>
</dbReference>
<dbReference type="EC" id="4.2.1.11" evidence="3 12"/>
<dbReference type="Gene3D" id="3.30.390.10">
    <property type="entry name" value="Enolase-like, N-terminal domain"/>
    <property type="match status" value="1"/>
</dbReference>
<dbReference type="GO" id="GO:0009986">
    <property type="term" value="C:cell surface"/>
    <property type="evidence" value="ECO:0007669"/>
    <property type="project" value="UniProtKB-SubCell"/>
</dbReference>
<evidence type="ECO:0000256" key="11">
    <source>
        <dbReference type="ARBA" id="ARBA00045763"/>
    </source>
</evidence>
<dbReference type="InterPro" id="IPR036849">
    <property type="entry name" value="Enolase-like_C_sf"/>
</dbReference>
<dbReference type="InterPro" id="IPR000941">
    <property type="entry name" value="Enolase"/>
</dbReference>
<keyword evidence="6 12" id="KW-0964">Secreted</keyword>
<evidence type="ECO:0000256" key="5">
    <source>
        <dbReference type="ARBA" id="ARBA00022490"/>
    </source>
</evidence>
<gene>
    <name evidence="12" type="primary">eno</name>
    <name evidence="18" type="ORF">CYJ10_13160</name>
</gene>
<feature type="active site" description="Proton acceptor" evidence="12 13">
    <location>
        <position position="339"/>
    </location>
</feature>
<dbReference type="SMART" id="SM01192">
    <property type="entry name" value="Enolase_C"/>
    <property type="match status" value="1"/>
</dbReference>
<protein>
    <recommendedName>
        <fullName evidence="4 12">Enolase</fullName>
        <ecNumber evidence="3 12">4.2.1.11</ecNumber>
    </recommendedName>
    <alternativeName>
        <fullName evidence="12">2-phospho-D-glycerate hydro-lyase</fullName>
    </alternativeName>
    <alternativeName>
        <fullName evidence="12">2-phosphoglycerate dehydratase</fullName>
    </alternativeName>
</protein>
<evidence type="ECO:0000256" key="2">
    <source>
        <dbReference type="ARBA" id="ARBA00009604"/>
    </source>
</evidence>
<feature type="binding site" evidence="12 15">
    <location>
        <position position="287"/>
    </location>
    <ligand>
        <name>Mg(2+)</name>
        <dbReference type="ChEBI" id="CHEBI:18420"/>
    </ligand>
</feature>
<dbReference type="EMBL" id="PJRP01000005">
    <property type="protein sequence ID" value="PLP99975.1"/>
    <property type="molecule type" value="Genomic_DNA"/>
</dbReference>
<keyword evidence="8 12" id="KW-0460">Magnesium</keyword>
<dbReference type="CDD" id="cd03313">
    <property type="entry name" value="enolase"/>
    <property type="match status" value="1"/>
</dbReference>
<comment type="catalytic activity">
    <reaction evidence="12">
        <text>(2R)-2-phosphoglycerate = phosphoenolpyruvate + H2O</text>
        <dbReference type="Rhea" id="RHEA:10164"/>
        <dbReference type="ChEBI" id="CHEBI:15377"/>
        <dbReference type="ChEBI" id="CHEBI:58289"/>
        <dbReference type="ChEBI" id="CHEBI:58702"/>
        <dbReference type="EC" id="4.2.1.11"/>
    </reaction>
</comment>